<protein>
    <recommendedName>
        <fullName evidence="7">Gram-positive cocci surface proteins LPxTG domain-containing protein</fullName>
    </recommendedName>
</protein>
<evidence type="ECO:0000256" key="1">
    <source>
        <dbReference type="ARBA" id="ARBA00022512"/>
    </source>
</evidence>
<keyword evidence="6" id="KW-0812">Transmembrane</keyword>
<accession>A0A0R1VNV4</accession>
<keyword evidence="2" id="KW-0964">Secreted</keyword>
<proteinExistence type="predicted"/>
<evidence type="ECO:0000256" key="4">
    <source>
        <dbReference type="ARBA" id="ARBA00023088"/>
    </source>
</evidence>
<feature type="transmembrane region" description="Helical" evidence="6">
    <location>
        <begin position="128"/>
        <end position="146"/>
    </location>
</feature>
<feature type="region of interest" description="Disordered" evidence="5">
    <location>
        <begin position="71"/>
        <end position="98"/>
    </location>
</feature>
<organism evidence="8 9">
    <name type="scientific">Lactobacillus kitasatonis DSM 16761 = JCM 1039</name>
    <dbReference type="NCBI Taxonomy" id="1423767"/>
    <lineage>
        <taxon>Bacteria</taxon>
        <taxon>Bacillati</taxon>
        <taxon>Bacillota</taxon>
        <taxon>Bacilli</taxon>
        <taxon>Lactobacillales</taxon>
        <taxon>Lactobacillaceae</taxon>
        <taxon>Lactobacillus</taxon>
    </lineage>
</organism>
<feature type="domain" description="Gram-positive cocci surface proteins LPxTG" evidence="7">
    <location>
        <begin position="118"/>
        <end position="152"/>
    </location>
</feature>
<comment type="caution">
    <text evidence="8">The sequence shown here is derived from an EMBL/GenBank/DDBJ whole genome shotgun (WGS) entry which is preliminary data.</text>
</comment>
<dbReference type="EMBL" id="AZFU01000011">
    <property type="protein sequence ID" value="KRM05435.1"/>
    <property type="molecule type" value="Genomic_DNA"/>
</dbReference>
<evidence type="ECO:0000256" key="3">
    <source>
        <dbReference type="ARBA" id="ARBA00022729"/>
    </source>
</evidence>
<evidence type="ECO:0000256" key="5">
    <source>
        <dbReference type="SAM" id="MobiDB-lite"/>
    </source>
</evidence>
<keyword evidence="3" id="KW-0732">Signal</keyword>
<dbReference type="AlphaFoldDB" id="A0A0R1VNV4"/>
<gene>
    <name evidence="8" type="ORF">FC59_GL000130</name>
</gene>
<feature type="region of interest" description="Disordered" evidence="5">
    <location>
        <begin position="104"/>
        <end position="123"/>
    </location>
</feature>
<evidence type="ECO:0000313" key="8">
    <source>
        <dbReference type="EMBL" id="KRM05435.1"/>
    </source>
</evidence>
<evidence type="ECO:0000259" key="7">
    <source>
        <dbReference type="PROSITE" id="PS50847"/>
    </source>
</evidence>
<keyword evidence="6" id="KW-0472">Membrane</keyword>
<name>A0A0R1VNV4_9LACO</name>
<dbReference type="Proteomes" id="UP000051307">
    <property type="component" value="Unassembled WGS sequence"/>
</dbReference>
<feature type="compositionally biased region" description="Polar residues" evidence="5">
    <location>
        <begin position="105"/>
        <end position="123"/>
    </location>
</feature>
<reference evidence="8 9" key="1">
    <citation type="journal article" date="2015" name="Genome Announc.">
        <title>Expanding the biotechnology potential of lactobacilli through comparative genomics of 213 strains and associated genera.</title>
        <authorList>
            <person name="Sun Z."/>
            <person name="Harris H.M."/>
            <person name="McCann A."/>
            <person name="Guo C."/>
            <person name="Argimon S."/>
            <person name="Zhang W."/>
            <person name="Yang X."/>
            <person name="Jeffery I.B."/>
            <person name="Cooney J.C."/>
            <person name="Kagawa T.F."/>
            <person name="Liu W."/>
            <person name="Song Y."/>
            <person name="Salvetti E."/>
            <person name="Wrobel A."/>
            <person name="Rasinkangas P."/>
            <person name="Parkhill J."/>
            <person name="Rea M.C."/>
            <person name="O'Sullivan O."/>
            <person name="Ritari J."/>
            <person name="Douillard F.P."/>
            <person name="Paul Ross R."/>
            <person name="Yang R."/>
            <person name="Briner A.E."/>
            <person name="Felis G.E."/>
            <person name="de Vos W.M."/>
            <person name="Barrangou R."/>
            <person name="Klaenhammer T.R."/>
            <person name="Caufield P.W."/>
            <person name="Cui Y."/>
            <person name="Zhang H."/>
            <person name="O'Toole P.W."/>
        </authorList>
    </citation>
    <scope>NUCLEOTIDE SEQUENCE [LARGE SCALE GENOMIC DNA]</scope>
    <source>
        <strain evidence="8 9">DSM 16761</strain>
    </source>
</reference>
<evidence type="ECO:0000313" key="9">
    <source>
        <dbReference type="Proteomes" id="UP000051307"/>
    </source>
</evidence>
<feature type="compositionally biased region" description="Polar residues" evidence="5">
    <location>
        <begin position="76"/>
        <end position="97"/>
    </location>
</feature>
<dbReference type="NCBIfam" id="TIGR01167">
    <property type="entry name" value="LPXTG_anchor"/>
    <property type="match status" value="1"/>
</dbReference>
<keyword evidence="6" id="KW-1133">Transmembrane helix</keyword>
<evidence type="ECO:0000256" key="2">
    <source>
        <dbReference type="ARBA" id="ARBA00022525"/>
    </source>
</evidence>
<evidence type="ECO:0000256" key="6">
    <source>
        <dbReference type="SAM" id="Phobius"/>
    </source>
</evidence>
<dbReference type="Pfam" id="PF00746">
    <property type="entry name" value="Gram_pos_anchor"/>
    <property type="match status" value="1"/>
</dbReference>
<dbReference type="PROSITE" id="PS50847">
    <property type="entry name" value="GRAM_POS_ANCHORING"/>
    <property type="match status" value="1"/>
</dbReference>
<dbReference type="PATRIC" id="fig|1423767.3.peg.138"/>
<keyword evidence="4" id="KW-0572">Peptidoglycan-anchor</keyword>
<sequence>MHLQQLLSQIFLRLQIQLQKLILLIQFNQLIRQWFQTLLRLNLLRQKRLSITNQTLPSLFTVRLQSKKQKHGHDYNYTTTPKATSIHTNKSTVQPKSQVKEATKVANNKVASPKKNTLPQTGESKSSLGLLGLGFVAVASLLGLTINRRRKN</sequence>
<keyword evidence="1" id="KW-0134">Cell wall</keyword>
<dbReference type="InterPro" id="IPR019931">
    <property type="entry name" value="LPXTG_anchor"/>
</dbReference>